<accession>A0A501W653</accession>
<dbReference type="Proteomes" id="UP000316727">
    <property type="component" value="Unassembled WGS sequence"/>
</dbReference>
<dbReference type="AlphaFoldDB" id="A0A501W653"/>
<keyword evidence="3" id="KW-1185">Reference proteome</keyword>
<proteinExistence type="predicted"/>
<comment type="caution">
    <text evidence="2">The sequence shown here is derived from an EMBL/GenBank/DDBJ whole genome shotgun (WGS) entry which is preliminary data.</text>
</comment>
<evidence type="ECO:0000313" key="3">
    <source>
        <dbReference type="Proteomes" id="UP000316727"/>
    </source>
</evidence>
<sequence>MKQNILLFLIFMATASVSAQNRVNKKTEAQVINEGYKLYRSELASWHGTDLFLQNYPHLREKAGGYFSYESNDSVKCIFFSKGDVPQSLVSFTFDKSFNVQKAKALEQTRPFTELENDLYQIRKAALAEINADTLFKTYNNTSLNLVPLINGNEKKVYVLTGPQVDGVVVLGNDYLLSFDKNNKVRSKQRLHQSIIPLNCAEDGAEEVSTIHTHLPATGDYMTPTDICTMLLYGNMSNWKQHYTFSDNFVSIWDIQKRDLVMLTRKAWDKIMQHQAAKQQN</sequence>
<protein>
    <submittedName>
        <fullName evidence="2">Uncharacterized protein</fullName>
    </submittedName>
</protein>
<evidence type="ECO:0000256" key="1">
    <source>
        <dbReference type="SAM" id="SignalP"/>
    </source>
</evidence>
<feature type="signal peptide" evidence="1">
    <location>
        <begin position="1"/>
        <end position="19"/>
    </location>
</feature>
<name>A0A501W653_9BACT</name>
<feature type="chain" id="PRO_5021360577" evidence="1">
    <location>
        <begin position="20"/>
        <end position="281"/>
    </location>
</feature>
<gene>
    <name evidence="2" type="ORF">FJM65_04885</name>
</gene>
<dbReference type="OrthoDB" id="1075024at2"/>
<reference evidence="2 3" key="1">
    <citation type="submission" date="2019-06" db="EMBL/GenBank/DDBJ databases">
        <title>A novel bacterium of genus Pontibacter, isolated from marine sediment.</title>
        <authorList>
            <person name="Huang H."/>
            <person name="Mo K."/>
            <person name="Hu Y."/>
        </authorList>
    </citation>
    <scope>NUCLEOTIDE SEQUENCE [LARGE SCALE GENOMIC DNA]</scope>
    <source>
        <strain evidence="2 3">HB172049</strain>
    </source>
</reference>
<keyword evidence="1" id="KW-0732">Signal</keyword>
<dbReference type="EMBL" id="VFRQ01000002">
    <property type="protein sequence ID" value="TPE45373.1"/>
    <property type="molecule type" value="Genomic_DNA"/>
</dbReference>
<evidence type="ECO:0000313" key="2">
    <source>
        <dbReference type="EMBL" id="TPE45373.1"/>
    </source>
</evidence>
<organism evidence="2 3">
    <name type="scientific">Pontibacter mangrovi</name>
    <dbReference type="NCBI Taxonomy" id="2589816"/>
    <lineage>
        <taxon>Bacteria</taxon>
        <taxon>Pseudomonadati</taxon>
        <taxon>Bacteroidota</taxon>
        <taxon>Cytophagia</taxon>
        <taxon>Cytophagales</taxon>
        <taxon>Hymenobacteraceae</taxon>
        <taxon>Pontibacter</taxon>
    </lineage>
</organism>